<comment type="caution">
    <text evidence="2">The sequence shown here is derived from an EMBL/GenBank/DDBJ whole genome shotgun (WGS) entry which is preliminary data.</text>
</comment>
<protein>
    <submittedName>
        <fullName evidence="2">Uncharacterized protein</fullName>
    </submittedName>
</protein>
<feature type="region of interest" description="Disordered" evidence="1">
    <location>
        <begin position="1"/>
        <end position="63"/>
    </location>
</feature>
<accession>A0A939C0S5</accession>
<dbReference type="Proteomes" id="UP000663792">
    <property type="component" value="Unassembled WGS sequence"/>
</dbReference>
<sequence>MADHGGKRRKGVDPTWPEEKDGQHAVSELISETQGAHSPFGTIEFPVDPSNLPYHHPHTEINR</sequence>
<evidence type="ECO:0000313" key="2">
    <source>
        <dbReference type="EMBL" id="MBM9466437.1"/>
    </source>
</evidence>
<organism evidence="2 3">
    <name type="scientific">Nakamurella leprariae</name>
    <dbReference type="NCBI Taxonomy" id="2803911"/>
    <lineage>
        <taxon>Bacteria</taxon>
        <taxon>Bacillati</taxon>
        <taxon>Actinomycetota</taxon>
        <taxon>Actinomycetes</taxon>
        <taxon>Nakamurellales</taxon>
        <taxon>Nakamurellaceae</taxon>
        <taxon>Nakamurella</taxon>
    </lineage>
</organism>
<proteinExistence type="predicted"/>
<feature type="compositionally biased region" description="Basic residues" evidence="1">
    <location>
        <begin position="1"/>
        <end position="10"/>
    </location>
</feature>
<gene>
    <name evidence="2" type="ORF">JL106_03975</name>
</gene>
<dbReference type="AlphaFoldDB" id="A0A939C0S5"/>
<evidence type="ECO:0000256" key="1">
    <source>
        <dbReference type="SAM" id="MobiDB-lite"/>
    </source>
</evidence>
<evidence type="ECO:0000313" key="3">
    <source>
        <dbReference type="Proteomes" id="UP000663792"/>
    </source>
</evidence>
<reference evidence="2" key="1">
    <citation type="submission" date="2021-01" db="EMBL/GenBank/DDBJ databases">
        <title>YIM 132084 draft genome.</title>
        <authorList>
            <person name="An D."/>
        </authorList>
    </citation>
    <scope>NUCLEOTIDE SEQUENCE</scope>
    <source>
        <strain evidence="2">YIM 132084</strain>
    </source>
</reference>
<name>A0A939C0S5_9ACTN</name>
<dbReference type="EMBL" id="JAERWK010000005">
    <property type="protein sequence ID" value="MBM9466437.1"/>
    <property type="molecule type" value="Genomic_DNA"/>
</dbReference>
<keyword evidence="3" id="KW-1185">Reference proteome</keyword>
<dbReference type="RefSeq" id="WP_205259369.1">
    <property type="nucleotide sequence ID" value="NZ_JAERWK010000005.1"/>
</dbReference>